<name>A0A183AJ29_9TREM</name>
<evidence type="ECO:0000313" key="1">
    <source>
        <dbReference type="EMBL" id="VDP79803.1"/>
    </source>
</evidence>
<dbReference type="AlphaFoldDB" id="A0A183AJ29"/>
<protein>
    <submittedName>
        <fullName evidence="3">CRAL_TRIO_N domain-containing protein</fullName>
    </submittedName>
</protein>
<reference evidence="3" key="1">
    <citation type="submission" date="2016-06" db="UniProtKB">
        <authorList>
            <consortium name="WormBaseParasite"/>
        </authorList>
    </citation>
    <scope>IDENTIFICATION</scope>
</reference>
<evidence type="ECO:0000313" key="2">
    <source>
        <dbReference type="Proteomes" id="UP000272942"/>
    </source>
</evidence>
<dbReference type="WBParaSite" id="ECPE_0000697801-mRNA-1">
    <property type="protein sequence ID" value="ECPE_0000697801-mRNA-1"/>
    <property type="gene ID" value="ECPE_0000697801"/>
</dbReference>
<sequence length="136" mass="15966">MLSDDALRRKAKEELHENPEHIEAHLESFRRWIQALPHITFPDDRRILLAFLRQAKYIHSKAQIRLDNFCTIRCSPTLGVPSWFEYPSLDDPDLKKYLDACPIVELGRTDEGVRMVLAHKRKLSYFNSQLYLTTAN</sequence>
<reference evidence="1 2" key="2">
    <citation type="submission" date="2018-11" db="EMBL/GenBank/DDBJ databases">
        <authorList>
            <consortium name="Pathogen Informatics"/>
        </authorList>
    </citation>
    <scope>NUCLEOTIDE SEQUENCE [LARGE SCALE GENOMIC DNA]</scope>
    <source>
        <strain evidence="1 2">Egypt</strain>
    </source>
</reference>
<proteinExistence type="predicted"/>
<dbReference type="SUPFAM" id="SSF46938">
    <property type="entry name" value="CRAL/TRIO N-terminal domain"/>
    <property type="match status" value="1"/>
</dbReference>
<gene>
    <name evidence="1" type="ORF">ECPE_LOCUS6964</name>
</gene>
<organism evidence="3">
    <name type="scientific">Echinostoma caproni</name>
    <dbReference type="NCBI Taxonomy" id="27848"/>
    <lineage>
        <taxon>Eukaryota</taxon>
        <taxon>Metazoa</taxon>
        <taxon>Spiralia</taxon>
        <taxon>Lophotrochozoa</taxon>
        <taxon>Platyhelminthes</taxon>
        <taxon>Trematoda</taxon>
        <taxon>Digenea</taxon>
        <taxon>Plagiorchiida</taxon>
        <taxon>Echinostomata</taxon>
        <taxon>Echinostomatoidea</taxon>
        <taxon>Echinostomatidae</taxon>
        <taxon>Echinostoma</taxon>
    </lineage>
</organism>
<dbReference type="EMBL" id="UZAN01044008">
    <property type="protein sequence ID" value="VDP79803.1"/>
    <property type="molecule type" value="Genomic_DNA"/>
</dbReference>
<evidence type="ECO:0000313" key="3">
    <source>
        <dbReference type="WBParaSite" id="ECPE_0000697801-mRNA-1"/>
    </source>
</evidence>
<dbReference type="InterPro" id="IPR036273">
    <property type="entry name" value="CRAL/TRIO_N_dom_sf"/>
</dbReference>
<dbReference type="OrthoDB" id="6682367at2759"/>
<dbReference type="Gene3D" id="1.10.8.20">
    <property type="entry name" value="N-terminal domain of phosphatidylinositol transfer protein sec14p"/>
    <property type="match status" value="1"/>
</dbReference>
<keyword evidence="2" id="KW-1185">Reference proteome</keyword>
<dbReference type="Proteomes" id="UP000272942">
    <property type="component" value="Unassembled WGS sequence"/>
</dbReference>
<accession>A0A183AJ29</accession>